<dbReference type="PROSITE" id="PS51257">
    <property type="entry name" value="PROKAR_LIPOPROTEIN"/>
    <property type="match status" value="1"/>
</dbReference>
<evidence type="ECO:0000256" key="1">
    <source>
        <dbReference type="SAM" id="SignalP"/>
    </source>
</evidence>
<comment type="caution">
    <text evidence="2">The sequence shown here is derived from an EMBL/GenBank/DDBJ whole genome shotgun (WGS) entry which is preliminary data.</text>
</comment>
<feature type="signal peptide" evidence="1">
    <location>
        <begin position="1"/>
        <end position="22"/>
    </location>
</feature>
<dbReference type="InterPro" id="IPR017853">
    <property type="entry name" value="GH"/>
</dbReference>
<evidence type="ECO:0000313" key="2">
    <source>
        <dbReference type="EMBL" id="MCX2962991.1"/>
    </source>
</evidence>
<feature type="chain" id="PRO_5040831473" evidence="1">
    <location>
        <begin position="23"/>
        <end position="373"/>
    </location>
</feature>
<dbReference type="Proteomes" id="UP001143347">
    <property type="component" value="Unassembled WGS sequence"/>
</dbReference>
<dbReference type="EMBL" id="JAPKFM010000002">
    <property type="protein sequence ID" value="MCX2962991.1"/>
    <property type="molecule type" value="Genomic_DNA"/>
</dbReference>
<proteinExistence type="predicted"/>
<keyword evidence="1" id="KW-0732">Signal</keyword>
<dbReference type="AlphaFoldDB" id="A0A9X3D193"/>
<name>A0A9X3D193_9ACTN</name>
<dbReference type="RefSeq" id="WP_266060055.1">
    <property type="nucleotide sequence ID" value="NZ_JAPKFM010000002.1"/>
</dbReference>
<evidence type="ECO:0000313" key="3">
    <source>
        <dbReference type="Proteomes" id="UP001143347"/>
    </source>
</evidence>
<dbReference type="SUPFAM" id="SSF51445">
    <property type="entry name" value="(Trans)glycosidases"/>
    <property type="match status" value="1"/>
</dbReference>
<keyword evidence="3" id="KW-1185">Reference proteome</keyword>
<gene>
    <name evidence="2" type="ORF">OSB52_02665</name>
</gene>
<sequence length="373" mass="40552">MRRPRSAALMCLLVVVTLGLTACSTGDRRPLTGPTVTEDFSTRVTVTDTGLRLDNQPWWPTGFNAYQLGTDWSINEGCGAEVDLDAYFAKLPAHALTRFNLFSMFVVDKNSGLIDFGPLDAVFDAATRHRQMVLPVLAGGTGQCEDDQFKQRSWYDAGWRTQKSLGGMTFADWVRAAVTRWKDRPTIAGWELVGEPEASVCGAQGCDWQVRECPPGGDEILRSFFDDAGGLLRSLDPNRPIFAGFVGGDQCGLEGSDYLQVAGSERLDVLDFHDYGGNLTDYGPSGSDLPTRIRQASEAGKPIMVNEIGVNAGSCLDPAERARGLRTKIGQQRDAGTAGALLWAFVPDPRTRECTYDIGPSDPAWQVIADTVS</sequence>
<accession>A0A9X3D193</accession>
<reference evidence="2" key="1">
    <citation type="submission" date="2022-10" db="EMBL/GenBank/DDBJ databases">
        <title>WGS of marine actinomycetes from Thailand.</title>
        <authorList>
            <person name="Thawai C."/>
        </authorList>
    </citation>
    <scope>NUCLEOTIDE SEQUENCE</scope>
    <source>
        <strain evidence="2">SW21</strain>
    </source>
</reference>
<dbReference type="Gene3D" id="3.20.20.80">
    <property type="entry name" value="Glycosidases"/>
    <property type="match status" value="1"/>
</dbReference>
<organism evidence="2 3">
    <name type="scientific">Gordonia aquimaris</name>
    <dbReference type="NCBI Taxonomy" id="2984863"/>
    <lineage>
        <taxon>Bacteria</taxon>
        <taxon>Bacillati</taxon>
        <taxon>Actinomycetota</taxon>
        <taxon>Actinomycetes</taxon>
        <taxon>Mycobacteriales</taxon>
        <taxon>Gordoniaceae</taxon>
        <taxon>Gordonia</taxon>
    </lineage>
</organism>
<protein>
    <submittedName>
        <fullName evidence="2">Beta-mannosidase</fullName>
    </submittedName>
</protein>